<feature type="domain" description="ResB-like" evidence="8">
    <location>
        <begin position="37"/>
        <end position="562"/>
    </location>
</feature>
<keyword evidence="2 7" id="KW-0812">Transmembrane</keyword>
<keyword evidence="5 7" id="KW-0472">Membrane</keyword>
<evidence type="ECO:0000256" key="4">
    <source>
        <dbReference type="ARBA" id="ARBA00022989"/>
    </source>
</evidence>
<reference evidence="10" key="1">
    <citation type="journal article" date="2019" name="Int. J. Syst. Evol. Microbiol.">
        <title>The Global Catalogue of Microorganisms (GCM) 10K type strain sequencing project: providing services to taxonomists for standard genome sequencing and annotation.</title>
        <authorList>
            <consortium name="The Broad Institute Genomics Platform"/>
            <consortium name="The Broad Institute Genome Sequencing Center for Infectious Disease"/>
            <person name="Wu L."/>
            <person name="Ma J."/>
        </authorList>
    </citation>
    <scope>NUCLEOTIDE SEQUENCE [LARGE SCALE GENOMIC DNA]</scope>
    <source>
        <strain evidence="10">JCM 17688</strain>
    </source>
</reference>
<name>A0ABP8JRA8_9ACTN</name>
<feature type="transmembrane region" description="Helical" evidence="7">
    <location>
        <begin position="93"/>
        <end position="115"/>
    </location>
</feature>
<dbReference type="InterPro" id="IPR007816">
    <property type="entry name" value="ResB-like_domain"/>
</dbReference>
<dbReference type="PANTHER" id="PTHR31566:SF0">
    <property type="entry name" value="CYTOCHROME C BIOGENESIS PROTEIN CCS1, CHLOROPLASTIC"/>
    <property type="match status" value="1"/>
</dbReference>
<keyword evidence="3" id="KW-0201">Cytochrome c-type biogenesis</keyword>
<gene>
    <name evidence="9" type="ORF">GCM10023147_27400</name>
</gene>
<evidence type="ECO:0000256" key="3">
    <source>
        <dbReference type="ARBA" id="ARBA00022748"/>
    </source>
</evidence>
<comment type="subcellular location">
    <subcellularLocation>
        <location evidence="1">Membrane</location>
        <topology evidence="1">Multi-pass membrane protein</topology>
    </subcellularLocation>
</comment>
<comment type="caution">
    <text evidence="9">The sequence shown here is derived from an EMBL/GenBank/DDBJ whole genome shotgun (WGS) entry which is preliminary data.</text>
</comment>
<keyword evidence="10" id="KW-1185">Reference proteome</keyword>
<evidence type="ECO:0000256" key="2">
    <source>
        <dbReference type="ARBA" id="ARBA00022692"/>
    </source>
</evidence>
<evidence type="ECO:0000256" key="6">
    <source>
        <dbReference type="SAM" id="MobiDB-lite"/>
    </source>
</evidence>
<evidence type="ECO:0000313" key="10">
    <source>
        <dbReference type="Proteomes" id="UP001500635"/>
    </source>
</evidence>
<evidence type="ECO:0000256" key="5">
    <source>
        <dbReference type="ARBA" id="ARBA00023136"/>
    </source>
</evidence>
<keyword evidence="4 7" id="KW-1133">Transmembrane helix</keyword>
<feature type="region of interest" description="Disordered" evidence="6">
    <location>
        <begin position="503"/>
        <end position="540"/>
    </location>
</feature>
<organism evidence="9 10">
    <name type="scientific">Tsukamurella soli</name>
    <dbReference type="NCBI Taxonomy" id="644556"/>
    <lineage>
        <taxon>Bacteria</taxon>
        <taxon>Bacillati</taxon>
        <taxon>Actinomycetota</taxon>
        <taxon>Actinomycetes</taxon>
        <taxon>Mycobacteriales</taxon>
        <taxon>Tsukamurellaceae</taxon>
        <taxon>Tsukamurella</taxon>
    </lineage>
</organism>
<feature type="transmembrane region" description="Helical" evidence="7">
    <location>
        <begin position="36"/>
        <end position="57"/>
    </location>
</feature>
<evidence type="ECO:0000313" key="9">
    <source>
        <dbReference type="EMBL" id="GAA4394889.1"/>
    </source>
</evidence>
<evidence type="ECO:0000256" key="7">
    <source>
        <dbReference type="SAM" id="Phobius"/>
    </source>
</evidence>
<dbReference type="PANTHER" id="PTHR31566">
    <property type="entry name" value="CYTOCHROME C BIOGENESIS PROTEIN CCS1, CHLOROPLASTIC"/>
    <property type="match status" value="1"/>
</dbReference>
<dbReference type="InterPro" id="IPR023494">
    <property type="entry name" value="Cyt_c_bgen_Ccs1/CcsB/ResB"/>
</dbReference>
<feature type="transmembrane region" description="Helical" evidence="7">
    <location>
        <begin position="191"/>
        <end position="210"/>
    </location>
</feature>
<evidence type="ECO:0000259" key="8">
    <source>
        <dbReference type="Pfam" id="PF05140"/>
    </source>
</evidence>
<accession>A0ABP8JRA8</accession>
<dbReference type="EMBL" id="BAABFR010000040">
    <property type="protein sequence ID" value="GAA4394889.1"/>
    <property type="molecule type" value="Genomic_DNA"/>
</dbReference>
<dbReference type="Proteomes" id="UP001500635">
    <property type="component" value="Unassembled WGS sequence"/>
</dbReference>
<protein>
    <submittedName>
        <fullName evidence="9">Cytochrome c biogenesis protein ResB</fullName>
    </submittedName>
</protein>
<dbReference type="RefSeq" id="WP_344996669.1">
    <property type="nucleotide sequence ID" value="NZ_BAABFR010000040.1"/>
</dbReference>
<sequence length="572" mass="62850">MTDTKIPEAPASPPRRPSPVRRAVGTVRNMWRSLTAMRTALVLLFLLALAAVPGALLPQRELNEQKTEAYIAAHGWLGRVMNTLQLFEVFKSVWFTAIYALLFISLVGCLTPRIIDHYRALRTPPVPVPRNLARLPRRTTRTVDGTPEEAGARIVANLRGWRKVLRTRDVDGVVTVEISAERGYLRELGNLVFHFALLGILVALALGKVYGYEGSRIVVEGDDGFCNTTSNYDNFRAGSLVDGTGLAPFCLKATAVSATYHPNGEPDEYISELQYQNRQDLQTGRWEHYRLEVNKPLRMEGVRVYMLGHGYAPTFTVTFPGGQTRTQTVQFAPQDSVDYLSSGAMRFDPPSSLYRTDDERRKHQIGLEGLLAPTKRLDGTLLSSSFPALRDPAVAIDIYEGDTGLDSGRPQNLYSLSRDQIDTGQLVKQARVNLDVGQSTTLKDGTQIRFDGVKQFAALQVSHDPTQDWVLLCAISMLVGLLVSLTIKRRRVFARLVSFPDGADTSGVPSARASLPSPDGADTSGVPSARASLPSPDGDGRTLIEVAGLARTDQAGWNEDFDKLADRLVGKD</sequence>
<evidence type="ECO:0000256" key="1">
    <source>
        <dbReference type="ARBA" id="ARBA00004141"/>
    </source>
</evidence>
<dbReference type="Pfam" id="PF05140">
    <property type="entry name" value="ResB"/>
    <property type="match status" value="1"/>
</dbReference>
<feature type="transmembrane region" description="Helical" evidence="7">
    <location>
        <begin position="469"/>
        <end position="487"/>
    </location>
</feature>
<proteinExistence type="predicted"/>